<evidence type="ECO:0000256" key="2">
    <source>
        <dbReference type="ARBA" id="ARBA00010421"/>
    </source>
</evidence>
<evidence type="ECO:0000313" key="6">
    <source>
        <dbReference type="Proteomes" id="UP000054771"/>
    </source>
</evidence>
<dbReference type="GO" id="GO:0005576">
    <property type="term" value="C:extracellular region"/>
    <property type="evidence" value="ECO:0007669"/>
    <property type="project" value="UniProtKB-SubCell"/>
</dbReference>
<dbReference type="AlphaFoldDB" id="A0A0U5FR11"/>
<evidence type="ECO:0000256" key="3">
    <source>
        <dbReference type="ARBA" id="ARBA00022525"/>
    </source>
</evidence>
<dbReference type="Pfam" id="PF07249">
    <property type="entry name" value="Cerato-platanin"/>
    <property type="match status" value="1"/>
</dbReference>
<dbReference type="Gene3D" id="2.40.40.10">
    <property type="entry name" value="RlpA-like domain"/>
    <property type="match status" value="1"/>
</dbReference>
<dbReference type="Proteomes" id="UP000054771">
    <property type="component" value="Unassembled WGS sequence"/>
</dbReference>
<organism evidence="5 6">
    <name type="scientific">Aspergillus calidoustus</name>
    <dbReference type="NCBI Taxonomy" id="454130"/>
    <lineage>
        <taxon>Eukaryota</taxon>
        <taxon>Fungi</taxon>
        <taxon>Dikarya</taxon>
        <taxon>Ascomycota</taxon>
        <taxon>Pezizomycotina</taxon>
        <taxon>Eurotiomycetes</taxon>
        <taxon>Eurotiomycetidae</taxon>
        <taxon>Eurotiales</taxon>
        <taxon>Aspergillaceae</taxon>
        <taxon>Aspergillus</taxon>
        <taxon>Aspergillus subgen. Nidulantes</taxon>
    </lineage>
</organism>
<proteinExistence type="inferred from homology"/>
<gene>
    <name evidence="5" type="ORF">ASPCAL00252</name>
</gene>
<name>A0A0U5FR11_ASPCI</name>
<feature type="chain" id="PRO_5006857210" evidence="4">
    <location>
        <begin position="18"/>
        <end position="162"/>
    </location>
</feature>
<feature type="signal peptide" evidence="4">
    <location>
        <begin position="1"/>
        <end position="17"/>
    </location>
</feature>
<comment type="similarity">
    <text evidence="2">Belongs to the cerato-platanin family.</text>
</comment>
<keyword evidence="4" id="KW-0732">Signal</keyword>
<evidence type="ECO:0000256" key="4">
    <source>
        <dbReference type="SAM" id="SignalP"/>
    </source>
</evidence>
<dbReference type="STRING" id="454130.A0A0U5FR11"/>
<comment type="subcellular location">
    <subcellularLocation>
        <location evidence="1">Secreted</location>
    </subcellularLocation>
</comment>
<dbReference type="InterPro" id="IPR010829">
    <property type="entry name" value="Cerato-platanin"/>
</dbReference>
<sequence length="162" mass="16838">MKLTTTLLSLLPALTLAAPSSNPNLAARQFPSGTSTLSYDPKFDVGATSLNTVACSNGDFGLVTEGYTTFGSLPSFFRIGGAPTIAGWGSNKCGACYQIQYTSAAGSTNSMFVTAVDAAPGGFNVGVQAMNQLTGNRAEELGRVNVVWTEVARENCGLKNRP</sequence>
<evidence type="ECO:0000256" key="1">
    <source>
        <dbReference type="ARBA" id="ARBA00004613"/>
    </source>
</evidence>
<dbReference type="OMA" id="ECGTCWQ"/>
<protein>
    <submittedName>
        <fullName evidence="5">Putative Allergenic cerato-platanin Asp F13 (AFU_orthologue AFUA_2G12630)</fullName>
    </submittedName>
</protein>
<dbReference type="InterPro" id="IPR036908">
    <property type="entry name" value="RlpA-like_sf"/>
</dbReference>
<keyword evidence="6" id="KW-1185">Reference proteome</keyword>
<dbReference type="SUPFAM" id="SSF50685">
    <property type="entry name" value="Barwin-like endoglucanases"/>
    <property type="match status" value="1"/>
</dbReference>
<keyword evidence="3" id="KW-0964">Secreted</keyword>
<evidence type="ECO:0000313" key="5">
    <source>
        <dbReference type="EMBL" id="CEL00654.1"/>
    </source>
</evidence>
<reference evidence="6" key="1">
    <citation type="journal article" date="2016" name="Genome Announc.">
        <title>Draft genome sequences of fungus Aspergillus calidoustus.</title>
        <authorList>
            <person name="Horn F."/>
            <person name="Linde J."/>
            <person name="Mattern D.J."/>
            <person name="Walther G."/>
            <person name="Guthke R."/>
            <person name="Scherlach K."/>
            <person name="Martin K."/>
            <person name="Brakhage A.A."/>
            <person name="Petzke L."/>
            <person name="Valiante V."/>
        </authorList>
    </citation>
    <scope>NUCLEOTIDE SEQUENCE [LARGE SCALE GENOMIC DNA]</scope>
    <source>
        <strain evidence="6">SF006504</strain>
    </source>
</reference>
<dbReference type="OrthoDB" id="4898945at2759"/>
<dbReference type="EMBL" id="CDMC01000001">
    <property type="protein sequence ID" value="CEL00654.1"/>
    <property type="molecule type" value="Genomic_DNA"/>
</dbReference>
<dbReference type="CDD" id="cd22778">
    <property type="entry name" value="DPBB_CEPL-like"/>
    <property type="match status" value="1"/>
</dbReference>
<accession>A0A0U5FR11</accession>